<keyword evidence="6 10" id="KW-0067">ATP-binding</keyword>
<keyword evidence="8 10" id="KW-0030">Aminoacyl-tRNA synthetase</keyword>
<evidence type="ECO:0000256" key="2">
    <source>
        <dbReference type="ARBA" id="ARBA00008226"/>
    </source>
</evidence>
<keyword evidence="5 10" id="KW-0547">Nucleotide-binding</keyword>
<organism evidence="12 13">
    <name type="scientific">Calorimonas adulescens</name>
    <dbReference type="NCBI Taxonomy" id="2606906"/>
    <lineage>
        <taxon>Bacteria</taxon>
        <taxon>Bacillati</taxon>
        <taxon>Bacillota</taxon>
        <taxon>Clostridia</taxon>
        <taxon>Thermoanaerobacterales</taxon>
        <taxon>Thermoanaerobacteraceae</taxon>
        <taxon>Calorimonas</taxon>
    </lineage>
</organism>
<evidence type="ECO:0000256" key="9">
    <source>
        <dbReference type="ARBA" id="ARBA00047937"/>
    </source>
</evidence>
<evidence type="ECO:0000256" key="3">
    <source>
        <dbReference type="ARBA" id="ARBA00022490"/>
    </source>
</evidence>
<dbReference type="GO" id="GO:0004820">
    <property type="term" value="F:glycine-tRNA ligase activity"/>
    <property type="evidence" value="ECO:0007669"/>
    <property type="project" value="UniProtKB-UniRule"/>
</dbReference>
<dbReference type="Pfam" id="PF02092">
    <property type="entry name" value="tRNA_synt_2f"/>
    <property type="match status" value="1"/>
</dbReference>
<evidence type="ECO:0000256" key="8">
    <source>
        <dbReference type="ARBA" id="ARBA00023146"/>
    </source>
</evidence>
<gene>
    <name evidence="10" type="primary">glyS</name>
    <name evidence="12" type="ORF">FWJ32_07735</name>
</gene>
<feature type="domain" description="DALR anticodon binding" evidence="11">
    <location>
        <begin position="585"/>
        <end position="681"/>
    </location>
</feature>
<dbReference type="GO" id="GO:0006426">
    <property type="term" value="P:glycyl-tRNA aminoacylation"/>
    <property type="evidence" value="ECO:0007669"/>
    <property type="project" value="UniProtKB-UniRule"/>
</dbReference>
<evidence type="ECO:0000256" key="10">
    <source>
        <dbReference type="HAMAP-Rule" id="MF_00255"/>
    </source>
</evidence>
<evidence type="ECO:0000259" key="11">
    <source>
        <dbReference type="Pfam" id="PF05746"/>
    </source>
</evidence>
<evidence type="ECO:0000313" key="12">
    <source>
        <dbReference type="EMBL" id="TZE81860.1"/>
    </source>
</evidence>
<evidence type="ECO:0000256" key="4">
    <source>
        <dbReference type="ARBA" id="ARBA00022598"/>
    </source>
</evidence>
<comment type="caution">
    <text evidence="12">The sequence shown here is derived from an EMBL/GenBank/DDBJ whole genome shotgun (WGS) entry which is preliminary data.</text>
</comment>
<comment type="catalytic activity">
    <reaction evidence="9 10">
        <text>tRNA(Gly) + glycine + ATP = glycyl-tRNA(Gly) + AMP + diphosphate</text>
        <dbReference type="Rhea" id="RHEA:16013"/>
        <dbReference type="Rhea" id="RHEA-COMP:9664"/>
        <dbReference type="Rhea" id="RHEA-COMP:9683"/>
        <dbReference type="ChEBI" id="CHEBI:30616"/>
        <dbReference type="ChEBI" id="CHEBI:33019"/>
        <dbReference type="ChEBI" id="CHEBI:57305"/>
        <dbReference type="ChEBI" id="CHEBI:78442"/>
        <dbReference type="ChEBI" id="CHEBI:78522"/>
        <dbReference type="ChEBI" id="CHEBI:456215"/>
        <dbReference type="EC" id="6.1.1.14"/>
    </reaction>
</comment>
<dbReference type="GO" id="GO:0005524">
    <property type="term" value="F:ATP binding"/>
    <property type="evidence" value="ECO:0007669"/>
    <property type="project" value="UniProtKB-UniRule"/>
</dbReference>
<reference evidence="12 13" key="1">
    <citation type="submission" date="2019-08" db="EMBL/GenBank/DDBJ databases">
        <title>Calorimonas adulescens gen. nov., sp. nov., an anaerobic thermophilic bacterium from Sakhalin hot spring.</title>
        <authorList>
            <person name="Khomyakova M.A."/>
            <person name="Merkel A.Y."/>
            <person name="Novikov A."/>
            <person name="Bonch-Osmolovskaya E.A."/>
            <person name="Slobodkin A.I."/>
        </authorList>
    </citation>
    <scope>NUCLEOTIDE SEQUENCE [LARGE SCALE GENOMIC DNA]</scope>
    <source>
        <strain evidence="12 13">A05MB</strain>
    </source>
</reference>
<dbReference type="PANTHER" id="PTHR30075">
    <property type="entry name" value="GLYCYL-TRNA SYNTHETASE"/>
    <property type="match status" value="1"/>
</dbReference>
<dbReference type="PROSITE" id="PS50861">
    <property type="entry name" value="AA_TRNA_LIGASE_II_GLYAB"/>
    <property type="match status" value="1"/>
</dbReference>
<evidence type="ECO:0000256" key="1">
    <source>
        <dbReference type="ARBA" id="ARBA00004496"/>
    </source>
</evidence>
<keyword evidence="7 10" id="KW-0648">Protein biosynthesis</keyword>
<comment type="similarity">
    <text evidence="2 10">Belongs to the class-II aminoacyl-tRNA synthetase family.</text>
</comment>
<dbReference type="InterPro" id="IPR006194">
    <property type="entry name" value="Gly-tRNA-synth_heterodimer"/>
</dbReference>
<evidence type="ECO:0000313" key="13">
    <source>
        <dbReference type="Proteomes" id="UP000322976"/>
    </source>
</evidence>
<evidence type="ECO:0000256" key="5">
    <source>
        <dbReference type="ARBA" id="ARBA00022741"/>
    </source>
</evidence>
<dbReference type="GO" id="GO:0006420">
    <property type="term" value="P:arginyl-tRNA aminoacylation"/>
    <property type="evidence" value="ECO:0007669"/>
    <property type="project" value="InterPro"/>
</dbReference>
<keyword evidence="13" id="KW-1185">Reference proteome</keyword>
<dbReference type="RefSeq" id="WP_149545386.1">
    <property type="nucleotide sequence ID" value="NZ_VTPS01000010.1"/>
</dbReference>
<dbReference type="PRINTS" id="PR01045">
    <property type="entry name" value="TRNASYNTHGB"/>
</dbReference>
<comment type="subcellular location">
    <subcellularLocation>
        <location evidence="1 10">Cytoplasm</location>
    </subcellularLocation>
</comment>
<evidence type="ECO:0000256" key="6">
    <source>
        <dbReference type="ARBA" id="ARBA00022840"/>
    </source>
</evidence>
<evidence type="ECO:0000256" key="7">
    <source>
        <dbReference type="ARBA" id="ARBA00022917"/>
    </source>
</evidence>
<name>A0A5D8QB90_9THEO</name>
<dbReference type="HAMAP" id="MF_00255">
    <property type="entry name" value="Gly_tRNA_synth_beta"/>
    <property type="match status" value="1"/>
</dbReference>
<dbReference type="EMBL" id="VTPS01000010">
    <property type="protein sequence ID" value="TZE81860.1"/>
    <property type="molecule type" value="Genomic_DNA"/>
</dbReference>
<dbReference type="Pfam" id="PF05746">
    <property type="entry name" value="DALR_1"/>
    <property type="match status" value="1"/>
</dbReference>
<sequence length="689" mass="79532">MTKDLIFEIGTEELPAKYIPAAIEQFKERASDKFKSVALTYESIRVYATPRRLILFVKDLIDKQDNYTINIKGPTKKSAFDGQGNPTKALVGFLNGQKARLEDIKIRELNGSEYIYIDKEISGRYTIDLLKEILPDIIKSLNFPKSMRWGNHDIRFARPIRWLLAIYGNEVIKFDIEGVSSSNFTYGHRFLSNGKLVIESADEFFSKLEEAYVIYDQDKRKKIILDGSVKLAESVSGKLIYDDELLEEITYIVEYPTPLIGSFDDEFLRLPNEVVMTPMKEHQRYFPVMNGNGRLLPYFITVRNGDENYIDEVKKGNERVLRARLKDADFFYEEDLKHPLEYYVGRLKNVLFQAELGTLYDKTQRIIEICESICEQLSMEEDYRWVVNRAAYLSKADLVTQMVYEFDELQGIMGMYYAMASGEKEEVAKAIKDQYKPSFSGDELPETMAGRILSIADKMDTVVGCFSRGLEPTGSQDPYGLRRSVIAIINIILNGGPDIDILQTLDRAATLMVENEEDKGAVENKVINFIKQRFKGILIDEGIRYDVADAVLDGEIRHFPDVKKRAVSLMRWLDNEEIELILTVFKRVSNLARYAKSDEIRPELLIEDSEKMMYDSFIRIKNDVEAEIKRTDYDHALDIIKNLYHPLNKFFENVLVMTEDEKLKENRLALLLSIQKTMSQIANFSLISY</sequence>
<dbReference type="PANTHER" id="PTHR30075:SF2">
    <property type="entry name" value="GLYCINE--TRNA LIGASE, CHLOROPLASTIC_MITOCHONDRIAL 2"/>
    <property type="match status" value="1"/>
</dbReference>
<dbReference type="EC" id="6.1.1.14" evidence="10"/>
<dbReference type="SUPFAM" id="SSF109604">
    <property type="entry name" value="HD-domain/PDEase-like"/>
    <property type="match status" value="1"/>
</dbReference>
<proteinExistence type="inferred from homology"/>
<protein>
    <recommendedName>
        <fullName evidence="10">Glycine--tRNA ligase beta subunit</fullName>
        <ecNumber evidence="10">6.1.1.14</ecNumber>
    </recommendedName>
    <alternativeName>
        <fullName evidence="10">Glycyl-tRNA synthetase beta subunit</fullName>
        <shortName evidence="10">GlyRS</shortName>
    </alternativeName>
</protein>
<dbReference type="NCBIfam" id="TIGR00211">
    <property type="entry name" value="glyS"/>
    <property type="match status" value="1"/>
</dbReference>
<dbReference type="AlphaFoldDB" id="A0A5D8QB90"/>
<comment type="subunit">
    <text evidence="10">Tetramer of two alpha and two beta subunits.</text>
</comment>
<dbReference type="InterPro" id="IPR015944">
    <property type="entry name" value="Gly-tRNA-synth_bsu"/>
</dbReference>
<dbReference type="Proteomes" id="UP000322976">
    <property type="component" value="Unassembled WGS sequence"/>
</dbReference>
<accession>A0A5D8QB90</accession>
<dbReference type="GO" id="GO:0004814">
    <property type="term" value="F:arginine-tRNA ligase activity"/>
    <property type="evidence" value="ECO:0007669"/>
    <property type="project" value="InterPro"/>
</dbReference>
<dbReference type="GO" id="GO:0005829">
    <property type="term" value="C:cytosol"/>
    <property type="evidence" value="ECO:0007669"/>
    <property type="project" value="TreeGrafter"/>
</dbReference>
<keyword evidence="3 10" id="KW-0963">Cytoplasm</keyword>
<keyword evidence="4 10" id="KW-0436">Ligase</keyword>
<dbReference type="InterPro" id="IPR008909">
    <property type="entry name" value="DALR_anticod-bd"/>
</dbReference>